<evidence type="ECO:0000313" key="1">
    <source>
        <dbReference type="EMBL" id="AAO13752.1"/>
    </source>
</evidence>
<proteinExistence type="predicted"/>
<geneLocation type="plasmid" evidence="1">
    <name>pYQ39</name>
</geneLocation>
<sequence>MLALGPAGLGRGLGNLRIHPPVAAVILLGQVVAGRTPALHIDGVRLERGDLVNVVQIEQTRTRTTGLPALEHGLFHGVSIGTGIDEPQFMGMGVPAILAMGKFQRPDQSLVAGGRLEAGPGRTLAQVLQRGLLLLQ</sequence>
<dbReference type="AlphaFoldDB" id="Q8GHF0"/>
<organism evidence="1">
    <name type="scientific">Pseudomonas putida</name>
    <name type="common">Arthrobacter siderocapsulatus</name>
    <dbReference type="NCBI Taxonomy" id="303"/>
    <lineage>
        <taxon>Bacteria</taxon>
        <taxon>Pseudomonadati</taxon>
        <taxon>Pseudomonadota</taxon>
        <taxon>Gammaproteobacteria</taxon>
        <taxon>Pseudomonadales</taxon>
        <taxon>Pseudomonadaceae</taxon>
        <taxon>Pseudomonas</taxon>
    </lineage>
</organism>
<accession>Q8GHF0</accession>
<protein>
    <submittedName>
        <fullName evidence="1">Uncharacterized protein</fullName>
    </submittedName>
</protein>
<dbReference type="EMBL" id="AF273219">
    <property type="protein sequence ID" value="AAO13752.1"/>
    <property type="molecule type" value="Genomic_DNA"/>
</dbReference>
<reference evidence="1" key="1">
    <citation type="submission" date="2000-05" db="EMBL/GenBank/DDBJ databases">
        <authorList>
            <person name="Yu Q."/>
            <person name="Zhang J."/>
            <person name="Ding Z."/>
            <person name="Yu J."/>
            <person name="Huang D."/>
        </authorList>
    </citation>
    <scope>NUCLEOTIDE SEQUENCE</scope>
    <source>
        <plasmid evidence="1">pYQ39</plasmid>
    </source>
</reference>
<name>Q8GHF0_PSEPU</name>
<keyword evidence="1" id="KW-0614">Plasmid</keyword>